<dbReference type="HOGENOM" id="CLU_064827_4_2_7"/>
<keyword evidence="2" id="KW-1185">Reference proteome</keyword>
<dbReference type="Proteomes" id="UP000000739">
    <property type="component" value="Chromosome"/>
</dbReference>
<evidence type="ECO:0000313" key="2">
    <source>
        <dbReference type="Proteomes" id="UP000000739"/>
    </source>
</evidence>
<dbReference type="Gene3D" id="2.160.10.10">
    <property type="entry name" value="Hexapeptide repeat proteins"/>
    <property type="match status" value="1"/>
</dbReference>
<protein>
    <submittedName>
        <fullName evidence="1">Carbonic anhydrase/acetyltransferase isoleucine patch superfamily-like protein</fullName>
    </submittedName>
</protein>
<dbReference type="InterPro" id="IPR011004">
    <property type="entry name" value="Trimer_LpxA-like_sf"/>
</dbReference>
<dbReference type="KEGG" id="dal:Dalk_4267"/>
<dbReference type="PANTHER" id="PTHR13061:SF29">
    <property type="entry name" value="GAMMA CARBONIC ANHYDRASE-LIKE 1, MITOCHONDRIAL-RELATED"/>
    <property type="match status" value="1"/>
</dbReference>
<reference evidence="1 2" key="1">
    <citation type="journal article" date="2012" name="Environ. Microbiol.">
        <title>The genome sequence of Desulfatibacillum alkenivorans AK-01: a blueprint for anaerobic alkane oxidation.</title>
        <authorList>
            <person name="Callaghan A.V."/>
            <person name="Morris B.E."/>
            <person name="Pereira I.A."/>
            <person name="McInerney M.J."/>
            <person name="Austin R.N."/>
            <person name="Groves J.T."/>
            <person name="Kukor J.J."/>
            <person name="Suflita J.M."/>
            <person name="Young L.Y."/>
            <person name="Zylstra G.J."/>
            <person name="Wawrik B."/>
        </authorList>
    </citation>
    <scope>NUCLEOTIDE SEQUENCE [LARGE SCALE GENOMIC DNA]</scope>
    <source>
        <strain evidence="1 2">AK-01</strain>
    </source>
</reference>
<dbReference type="AlphaFoldDB" id="B8FMA9"/>
<dbReference type="SUPFAM" id="SSF51161">
    <property type="entry name" value="Trimeric LpxA-like enzymes"/>
    <property type="match status" value="1"/>
</dbReference>
<name>B8FMA9_DESAL</name>
<proteinExistence type="predicted"/>
<dbReference type="InterPro" id="IPR001451">
    <property type="entry name" value="Hexapep"/>
</dbReference>
<organism evidence="1 2">
    <name type="scientific">Desulfatibacillum aliphaticivorans</name>
    <dbReference type="NCBI Taxonomy" id="218208"/>
    <lineage>
        <taxon>Bacteria</taxon>
        <taxon>Pseudomonadati</taxon>
        <taxon>Thermodesulfobacteriota</taxon>
        <taxon>Desulfobacteria</taxon>
        <taxon>Desulfobacterales</taxon>
        <taxon>Desulfatibacillaceae</taxon>
        <taxon>Desulfatibacillum</taxon>
    </lineage>
</organism>
<evidence type="ECO:0000313" key="1">
    <source>
        <dbReference type="EMBL" id="ACL05947.1"/>
    </source>
</evidence>
<dbReference type="InterPro" id="IPR047324">
    <property type="entry name" value="LbH_gamma_CA-like"/>
</dbReference>
<dbReference type="InterPro" id="IPR050484">
    <property type="entry name" value="Transf_Hexapept/Carb_Anhydrase"/>
</dbReference>
<dbReference type="eggNOG" id="COG0663">
    <property type="taxonomic scope" value="Bacteria"/>
</dbReference>
<dbReference type="Pfam" id="PF00132">
    <property type="entry name" value="Hexapep"/>
    <property type="match status" value="1"/>
</dbReference>
<dbReference type="PANTHER" id="PTHR13061">
    <property type="entry name" value="DYNACTIN SUBUNIT P25"/>
    <property type="match status" value="1"/>
</dbReference>
<dbReference type="CDD" id="cd04645">
    <property type="entry name" value="LbH_gamma_CA_like"/>
    <property type="match status" value="1"/>
</dbReference>
<gene>
    <name evidence="1" type="ordered locus">Dalk_4267</name>
</gene>
<dbReference type="EMBL" id="CP001322">
    <property type="protein sequence ID" value="ACL05947.1"/>
    <property type="molecule type" value="Genomic_DNA"/>
</dbReference>
<sequence length="192" mass="20306">MSRTARRDIMAEIHPSVFVAPNVFVSGDVTVDEDSSLWPGASLRGDLAPIRIGKGSSIQDNCSIHVNPGFTVEVGDLVTVGHGAVLHGCKVGNHSVVGMNSTVLDGAEIGDCCLVAAGSVVKGGTRVPDYSLVAGNPAEIKSVRLKPFMNWVGALMYVAISSLYKEGATEFPPDELNRIVDSLKDKYPMPPE</sequence>
<accession>B8FMA9</accession>